<protein>
    <submittedName>
        <fullName evidence="1">Uncharacterized protein</fullName>
    </submittedName>
</protein>
<sequence>MAILAATAASTNAAAAPTVSDAILVYHIDIIIFGVILIFALLNAPRAFARFSRSSEWLQGHALHSVSVETLQPTKIGIGATPAFMESNKTLHDVDESTDSFTAYNSMPELPKHSTVISPGAPRHMPMVSSFFHPIASVLCHRVHDGYSVAQVLLMLGYIGIVFYGAFYKCDTLTDPKRAGYVIMSQIPFVYAFATKNNLIGLLVGVGYEKLNYLHRLIGRLMVIGANVHTIGYLYKWALSGEMAEKLALPYVRWGFVALVCFDLLGFLSVAFVRSKSYNLFFSTHAISLIIFLPAACYHRPACVPYVIAACVFYGVDHLCRAIKTRFATAKLRPLPELGITRVEVPGLNAGWRAGQHVRIRVLSSGMGWWGWSEVHPFTIASVAKTPEGMVLMCKKSGRWTNKLYSMAQTAVYGESGKEVGRDVRLMVEGPYGGVGHTVVSSYSGALFVVGGSGVTFALSAVQDLIQSGNASQVKVIDIVWSIPDPSSLTPIIPLLATMVEQSTSAKLRISVFYTRAISVSFEGMYLPPGITLAPGRPKIGKLLDGVITDTMSVKYGGEAQSGVFVGVCGPVALANNVATVVKDFDVNLRKAVGGVELHEEVFGW</sequence>
<dbReference type="Proteomes" id="UP000790709">
    <property type="component" value="Unassembled WGS sequence"/>
</dbReference>
<dbReference type="EMBL" id="MU266380">
    <property type="protein sequence ID" value="KAH7926605.1"/>
    <property type="molecule type" value="Genomic_DNA"/>
</dbReference>
<evidence type="ECO:0000313" key="1">
    <source>
        <dbReference type="EMBL" id="KAH7926605.1"/>
    </source>
</evidence>
<evidence type="ECO:0000313" key="2">
    <source>
        <dbReference type="Proteomes" id="UP000790709"/>
    </source>
</evidence>
<organism evidence="1 2">
    <name type="scientific">Leucogyrophana mollusca</name>
    <dbReference type="NCBI Taxonomy" id="85980"/>
    <lineage>
        <taxon>Eukaryota</taxon>
        <taxon>Fungi</taxon>
        <taxon>Dikarya</taxon>
        <taxon>Basidiomycota</taxon>
        <taxon>Agaricomycotina</taxon>
        <taxon>Agaricomycetes</taxon>
        <taxon>Agaricomycetidae</taxon>
        <taxon>Boletales</taxon>
        <taxon>Boletales incertae sedis</taxon>
        <taxon>Leucogyrophana</taxon>
    </lineage>
</organism>
<accession>A0ACB8BL91</accession>
<proteinExistence type="predicted"/>
<name>A0ACB8BL91_9AGAM</name>
<keyword evidence="2" id="KW-1185">Reference proteome</keyword>
<reference evidence="1" key="1">
    <citation type="journal article" date="2021" name="New Phytol.">
        <title>Evolutionary innovations through gain and loss of genes in the ectomycorrhizal Boletales.</title>
        <authorList>
            <person name="Wu G."/>
            <person name="Miyauchi S."/>
            <person name="Morin E."/>
            <person name="Kuo A."/>
            <person name="Drula E."/>
            <person name="Varga T."/>
            <person name="Kohler A."/>
            <person name="Feng B."/>
            <person name="Cao Y."/>
            <person name="Lipzen A."/>
            <person name="Daum C."/>
            <person name="Hundley H."/>
            <person name="Pangilinan J."/>
            <person name="Johnson J."/>
            <person name="Barry K."/>
            <person name="LaButti K."/>
            <person name="Ng V."/>
            <person name="Ahrendt S."/>
            <person name="Min B."/>
            <person name="Choi I.G."/>
            <person name="Park H."/>
            <person name="Plett J.M."/>
            <person name="Magnuson J."/>
            <person name="Spatafora J.W."/>
            <person name="Nagy L.G."/>
            <person name="Henrissat B."/>
            <person name="Grigoriev I.V."/>
            <person name="Yang Z.L."/>
            <person name="Xu J."/>
            <person name="Martin F.M."/>
        </authorList>
    </citation>
    <scope>NUCLEOTIDE SEQUENCE</scope>
    <source>
        <strain evidence="1">KUC20120723A-06</strain>
    </source>
</reference>
<comment type="caution">
    <text evidence="1">The sequence shown here is derived from an EMBL/GenBank/DDBJ whole genome shotgun (WGS) entry which is preliminary data.</text>
</comment>
<gene>
    <name evidence="1" type="ORF">BV22DRAFT_1128076</name>
</gene>